<dbReference type="AlphaFoldDB" id="A0A5C4RZE5"/>
<organism evidence="1 2">
    <name type="scientific">Prosthecochloris vibrioformis</name>
    <name type="common">Chlorobium vibrioforme</name>
    <dbReference type="NCBI Taxonomy" id="1098"/>
    <lineage>
        <taxon>Bacteria</taxon>
        <taxon>Pseudomonadati</taxon>
        <taxon>Chlorobiota</taxon>
        <taxon>Chlorobiia</taxon>
        <taxon>Chlorobiales</taxon>
        <taxon>Chlorobiaceae</taxon>
        <taxon>Prosthecochloris</taxon>
    </lineage>
</organism>
<protein>
    <submittedName>
        <fullName evidence="1">Uncharacterized protein</fullName>
    </submittedName>
</protein>
<proteinExistence type="predicted"/>
<dbReference type="RefSeq" id="WP_068866130.1">
    <property type="nucleotide sequence ID" value="NZ_VDCI01000006.1"/>
</dbReference>
<evidence type="ECO:0000313" key="2">
    <source>
        <dbReference type="Proteomes" id="UP000309544"/>
    </source>
</evidence>
<evidence type="ECO:0000313" key="1">
    <source>
        <dbReference type="EMBL" id="TNJ36362.1"/>
    </source>
</evidence>
<gene>
    <name evidence="1" type="ORF">FGF68_07775</name>
</gene>
<keyword evidence="2" id="KW-1185">Reference proteome</keyword>
<dbReference type="EMBL" id="VDCI01000006">
    <property type="protein sequence ID" value="TNJ36362.1"/>
    <property type="molecule type" value="Genomic_DNA"/>
</dbReference>
<sequence length="87" mass="10214">MSWGMEDPKKRKDILALMELSTQKMMENPNHVNEVKKSSDGCWMMQIYGLQRCDICDLDVNCPVKLEKLWQEYCEENNIIVEKNSDA</sequence>
<accession>A0A5C4RZE5</accession>
<dbReference type="Proteomes" id="UP000309544">
    <property type="component" value="Unassembled WGS sequence"/>
</dbReference>
<name>A0A5C4RZE5_PROVB</name>
<reference evidence="1 2" key="1">
    <citation type="submission" date="2019-05" db="EMBL/GenBank/DDBJ databases">
        <title>Draft Whole-Genome sequence of the green sulfur bacterium Prosthecochloris vibrioformis DSM 260.</title>
        <authorList>
            <person name="Meyer T.E."/>
            <person name="Kyndt J.A."/>
        </authorList>
    </citation>
    <scope>NUCLEOTIDE SEQUENCE [LARGE SCALE GENOMIC DNA]</scope>
    <source>
        <strain evidence="1 2">DSM 260</strain>
    </source>
</reference>
<comment type="caution">
    <text evidence="1">The sequence shown here is derived from an EMBL/GenBank/DDBJ whole genome shotgun (WGS) entry which is preliminary data.</text>
</comment>